<feature type="transmembrane region" description="Helical" evidence="1">
    <location>
        <begin position="6"/>
        <end position="25"/>
    </location>
</feature>
<evidence type="ECO:0000313" key="3">
    <source>
        <dbReference type="Proteomes" id="UP000320300"/>
    </source>
</evidence>
<dbReference type="RefSeq" id="WP_142529592.1">
    <property type="nucleotide sequence ID" value="NZ_CBCSJO010000009.1"/>
</dbReference>
<evidence type="ECO:0000256" key="1">
    <source>
        <dbReference type="SAM" id="Phobius"/>
    </source>
</evidence>
<keyword evidence="1" id="KW-1133">Transmembrane helix</keyword>
<accession>A0A521EVB2</accession>
<dbReference type="InterPro" id="IPR004714">
    <property type="entry name" value="Cyt_oxidase_maturation_cbb3"/>
</dbReference>
<keyword evidence="3" id="KW-1185">Reference proteome</keyword>
<protein>
    <submittedName>
        <fullName evidence="2">Cytochrome oxidase maturation protein, cbb3-type</fullName>
    </submittedName>
</protein>
<dbReference type="NCBIfam" id="TIGR00847">
    <property type="entry name" value="ccoS"/>
    <property type="match status" value="1"/>
</dbReference>
<sequence length="62" mass="7088">MNIIYLLLGLSIVIAVLFLTAFFWANKSGQNDDLYTPSVRMLFDDEPKQPGKEQSDEDHIQT</sequence>
<dbReference type="PANTHER" id="PTHR41532:SF1">
    <property type="entry name" value="FIXS PROTEIN"/>
    <property type="match status" value="1"/>
</dbReference>
<dbReference type="AlphaFoldDB" id="A0A521EVB2"/>
<dbReference type="PANTHER" id="PTHR41532">
    <property type="entry name" value="FIXS PROTEIN"/>
    <property type="match status" value="1"/>
</dbReference>
<organism evidence="2 3">
    <name type="scientific">Pedobacter westerhofensis</name>
    <dbReference type="NCBI Taxonomy" id="425512"/>
    <lineage>
        <taxon>Bacteria</taxon>
        <taxon>Pseudomonadati</taxon>
        <taxon>Bacteroidota</taxon>
        <taxon>Sphingobacteriia</taxon>
        <taxon>Sphingobacteriales</taxon>
        <taxon>Sphingobacteriaceae</taxon>
        <taxon>Pedobacter</taxon>
    </lineage>
</organism>
<keyword evidence="1" id="KW-0812">Transmembrane</keyword>
<name>A0A521EVB2_9SPHI</name>
<dbReference type="Pfam" id="PF03597">
    <property type="entry name" value="FixS"/>
    <property type="match status" value="1"/>
</dbReference>
<keyword evidence="1" id="KW-0472">Membrane</keyword>
<dbReference type="Proteomes" id="UP000320300">
    <property type="component" value="Unassembled WGS sequence"/>
</dbReference>
<dbReference type="OrthoDB" id="9802763at2"/>
<proteinExistence type="predicted"/>
<dbReference type="EMBL" id="FXTN01000009">
    <property type="protein sequence ID" value="SMO87849.1"/>
    <property type="molecule type" value="Genomic_DNA"/>
</dbReference>
<evidence type="ECO:0000313" key="2">
    <source>
        <dbReference type="EMBL" id="SMO87849.1"/>
    </source>
</evidence>
<reference evidence="2 3" key="1">
    <citation type="submission" date="2017-05" db="EMBL/GenBank/DDBJ databases">
        <authorList>
            <person name="Varghese N."/>
            <person name="Submissions S."/>
        </authorList>
    </citation>
    <scope>NUCLEOTIDE SEQUENCE [LARGE SCALE GENOMIC DNA]</scope>
    <source>
        <strain evidence="2 3">DSM 19036</strain>
    </source>
</reference>
<gene>
    <name evidence="2" type="ORF">SAMN06265348_109178</name>
</gene>